<dbReference type="EMBL" id="JRTT01000135">
    <property type="protein sequence ID" value="KHD72943.1"/>
    <property type="molecule type" value="Genomic_DNA"/>
</dbReference>
<reference evidence="1 2" key="1">
    <citation type="submission" date="2014-10" db="EMBL/GenBank/DDBJ databases">
        <title>Draft genome sequence of Actinoplanes utahensis NRRL 12052.</title>
        <authorList>
            <person name="Velasco-Bucheli B."/>
            <person name="del Cerro C."/>
            <person name="Hormigo D."/>
            <person name="Garcia J.L."/>
            <person name="Acebal C."/>
            <person name="Arroyo M."/>
            <person name="de la Mata I."/>
        </authorList>
    </citation>
    <scope>NUCLEOTIDE SEQUENCE [LARGE SCALE GENOMIC DNA]</scope>
    <source>
        <strain evidence="1 2">NRRL 12052</strain>
    </source>
</reference>
<accession>A0A0A6UCZ3</accession>
<dbReference type="Proteomes" id="UP000054537">
    <property type="component" value="Unassembled WGS sequence"/>
</dbReference>
<name>A0A0A6UCZ3_ACTUT</name>
<gene>
    <name evidence="1" type="ORF">MB27_37630</name>
</gene>
<sequence length="143" mass="16045">MDVFASTFHPAAEAAAALPGAGRHLSIFRNCVDPDDPAVLVARCVRPGSPLSGDWFLLLTQRRLVVTQETRPLHRLRLHLNANLRLLSNVTWRLDLSKPGIELAVTAMDGVRERFRMRLNDSATAWRVEELLREGFLPKPLTV</sequence>
<dbReference type="AlphaFoldDB" id="A0A0A6UCZ3"/>
<evidence type="ECO:0000313" key="2">
    <source>
        <dbReference type="Proteomes" id="UP000054537"/>
    </source>
</evidence>
<organism evidence="1 2">
    <name type="scientific">Actinoplanes utahensis</name>
    <dbReference type="NCBI Taxonomy" id="1869"/>
    <lineage>
        <taxon>Bacteria</taxon>
        <taxon>Bacillati</taxon>
        <taxon>Actinomycetota</taxon>
        <taxon>Actinomycetes</taxon>
        <taxon>Micromonosporales</taxon>
        <taxon>Micromonosporaceae</taxon>
        <taxon>Actinoplanes</taxon>
    </lineage>
</organism>
<comment type="caution">
    <text evidence="1">The sequence shown here is derived from an EMBL/GenBank/DDBJ whole genome shotgun (WGS) entry which is preliminary data.</text>
</comment>
<evidence type="ECO:0000313" key="1">
    <source>
        <dbReference type="EMBL" id="KHD72943.1"/>
    </source>
</evidence>
<keyword evidence="2" id="KW-1185">Reference proteome</keyword>
<protein>
    <recommendedName>
        <fullName evidence="3">YokE-like PH domain-containing protein</fullName>
    </recommendedName>
</protein>
<dbReference type="OrthoDB" id="3399371at2"/>
<dbReference type="RefSeq" id="WP_043532890.1">
    <property type="nucleotide sequence ID" value="NZ_BAABKU010000006.1"/>
</dbReference>
<dbReference type="eggNOG" id="ENOG503401X">
    <property type="taxonomic scope" value="Bacteria"/>
</dbReference>
<proteinExistence type="predicted"/>
<evidence type="ECO:0008006" key="3">
    <source>
        <dbReference type="Google" id="ProtNLM"/>
    </source>
</evidence>